<dbReference type="InterPro" id="IPR037120">
    <property type="entry name" value="Haem_peroxidase_sf_animal"/>
</dbReference>
<reference evidence="12" key="1">
    <citation type="submission" date="2018-05" db="EMBL/GenBank/DDBJ databases">
        <title>Draft genome sequence of Stemphylium lycopersici strain CIDEFI 213.</title>
        <authorList>
            <person name="Medina R."/>
            <person name="Franco M.E.E."/>
            <person name="Lucentini C.G."/>
            <person name="Saparrat M.C.N."/>
            <person name="Balatti P.A."/>
        </authorList>
    </citation>
    <scope>NUCLEOTIDE SEQUENCE [LARGE SCALE GENOMIC DNA]</scope>
    <source>
        <strain evidence="12">CIDEFI 213</strain>
    </source>
</reference>
<dbReference type="InterPro" id="IPR034812">
    <property type="entry name" value="Ppo-like_N"/>
</dbReference>
<evidence type="ECO:0000256" key="6">
    <source>
        <dbReference type="ARBA" id="ARBA00022964"/>
    </source>
</evidence>
<dbReference type="GO" id="GO:0016853">
    <property type="term" value="F:isomerase activity"/>
    <property type="evidence" value="ECO:0007669"/>
    <property type="project" value="UniProtKB-KW"/>
</dbReference>
<dbReference type="PANTHER" id="PTHR11903:SF13">
    <property type="entry name" value="LINOLEATE 10R-LIPOXYGENASE"/>
    <property type="match status" value="1"/>
</dbReference>
<proteinExistence type="predicted"/>
<dbReference type="GO" id="GO:0004601">
    <property type="term" value="F:peroxidase activity"/>
    <property type="evidence" value="ECO:0007669"/>
    <property type="project" value="UniProtKB-KW"/>
</dbReference>
<keyword evidence="5 10" id="KW-0479">Metal-binding</keyword>
<evidence type="ECO:0000256" key="2">
    <source>
        <dbReference type="ARBA" id="ARBA00011881"/>
    </source>
</evidence>
<gene>
    <name evidence="11" type="ORF">DDE83_006204</name>
</gene>
<dbReference type="PANTHER" id="PTHR11903">
    <property type="entry name" value="PROSTAGLANDIN G/H SYNTHASE"/>
    <property type="match status" value="1"/>
</dbReference>
<dbReference type="SUPFAM" id="SSF48113">
    <property type="entry name" value="Heme-dependent peroxidases"/>
    <property type="match status" value="1"/>
</dbReference>
<keyword evidence="7 11" id="KW-0560">Oxidoreductase</keyword>
<dbReference type="Pfam" id="PF03098">
    <property type="entry name" value="An_peroxidase"/>
    <property type="match status" value="1"/>
</dbReference>
<evidence type="ECO:0000313" key="12">
    <source>
        <dbReference type="Proteomes" id="UP000249619"/>
    </source>
</evidence>
<dbReference type="Pfam" id="PF00067">
    <property type="entry name" value="p450"/>
    <property type="match status" value="1"/>
</dbReference>
<dbReference type="EC" id="1.13.11.60" evidence="3"/>
<dbReference type="OrthoDB" id="823504at2759"/>
<evidence type="ECO:0000256" key="7">
    <source>
        <dbReference type="ARBA" id="ARBA00023002"/>
    </source>
</evidence>
<dbReference type="CDD" id="cd09817">
    <property type="entry name" value="linoleate_diol_synthase_like"/>
    <property type="match status" value="1"/>
</dbReference>
<dbReference type="InterPro" id="IPR036396">
    <property type="entry name" value="Cyt_P450_sf"/>
</dbReference>
<dbReference type="GO" id="GO:0005506">
    <property type="term" value="F:iron ion binding"/>
    <property type="evidence" value="ECO:0007669"/>
    <property type="project" value="InterPro"/>
</dbReference>
<dbReference type="GO" id="GO:0006631">
    <property type="term" value="P:fatty acid metabolic process"/>
    <property type="evidence" value="ECO:0007669"/>
    <property type="project" value="UniProtKB-ARBA"/>
</dbReference>
<keyword evidence="9" id="KW-0413">Isomerase</keyword>
<accession>A0A364MZJ5</accession>
<keyword evidence="8 10" id="KW-0408">Iron</keyword>
<dbReference type="InterPro" id="IPR050783">
    <property type="entry name" value="Oxylipin_biosynth_metab"/>
</dbReference>
<comment type="catalytic activity">
    <reaction evidence="1">
        <text>(9Z,12Z)-octadecadienoate + O2 = (8R,9Z,12Z)-8-hydroperoxyoctadeca-9,12-dienoate</text>
        <dbReference type="Rhea" id="RHEA:25395"/>
        <dbReference type="ChEBI" id="CHEBI:15379"/>
        <dbReference type="ChEBI" id="CHEBI:30245"/>
        <dbReference type="ChEBI" id="CHEBI:58659"/>
        <dbReference type="EC" id="1.13.11.60"/>
    </reaction>
</comment>
<dbReference type="AlphaFoldDB" id="A0A364MZJ5"/>
<keyword evidence="6" id="KW-0223">Dioxygenase</keyword>
<comment type="caution">
    <text evidence="11">The sequence shown here is derived from an EMBL/GenBank/DDBJ whole genome shotgun (WGS) entry which is preliminary data.</text>
</comment>
<dbReference type="STRING" id="183478.A0A364MZJ5"/>
<keyword evidence="12" id="KW-1185">Reference proteome</keyword>
<dbReference type="GO" id="GO:0020037">
    <property type="term" value="F:heme binding"/>
    <property type="evidence" value="ECO:0007669"/>
    <property type="project" value="InterPro"/>
</dbReference>
<dbReference type="InterPro" id="IPR001128">
    <property type="entry name" value="Cyt_P450"/>
</dbReference>
<evidence type="ECO:0000256" key="10">
    <source>
        <dbReference type="PIRSR" id="PIRSR619791-2"/>
    </source>
</evidence>
<sequence length="1185" mass="131992">MVANAVEIGAAALASAATVVLYNYSGDIAKATAPDQKYQAGEDYHSEKKKAKAFFADPKAITAALLRDYASVRSKIKPHELLPIIEGLFKKGEPLDDKNGATEKLIQVLTTLPEGSQTRINLTNKLIDTLWDNLQHPPLSYMGGSLKVKVEGDKSETRPTDSITYKSPENGVEITETIPLPPHAMHQYRTPDGSYNNILSPDLGRAGTPYAKSVATSKKLHGVKPDPGLLFDLLMARDEGTFKENPAGISSILFYHAAIIVHDIFRTNRTNNNISDTSSYLDLAPLYGSSLADQLEIRTMKEGKLKPDTFHEKRLLGQPPGVNVMLVMYNRFHNYVADVLLKINENDRFTLTTVKDASPEDVARAVAKQDHDLFNTARLIVGGLYINICLGDYLRAITNTHHSDSTWTLDPRVDIDKHFDPEGAPRGIGNQVSVEFNLLYRFHSCISKRDEKWTEAFFKSEFPGKTMEEINNLDMYELLTGLQKFFGNVNPDPSKREFDWLKRQEDGRFKDEDLVKVMKEGMEDPAGCFGARNVPKALRVIEILGIMQGRKWQVASLNEFRDFFGLKRHATFADINSDKDIAATLEKLYTHPDMVEMYPGLMIENHKPAMNPGCGICPTYSVGRAILSDAITLVRSDRFNTLDYTVSNLTAWGYNEVQADFKTLGGSMMYKLIQRALPGWFPFNSLHAMQPMYTKKANEAIAKEIGTIHLYTHDDPKPPRHIHVVGSSAAVKEVSLDQKRFVVPWLPPVNDYFPGTGREFSWFMLAGDKPENAAQKRLVRDVFHDVPGIEASISNFVAEMGSKLLAKESFEMKKGLNQIDIIRDFAIPLNAQLLSDLFYLDLRTDENPSGSLSTAEFYKHMLNMRVWGANNNDPAMSWNRRRWAQEGAEIMSKTSRALVQDIVDEKGNPGLAGHVASLLSSKYKPRSSSIKKGSLRSCGHKIVQGYLAKGVSQERTADLAWLLSFGGIGIPVTTFCEILQFFLKEENREHWSRVQSLAAASDDETLRLYVMEAIRMTTAQRNLRIATQATTVDGKNINAGDGILLLIGQAGRDPSAVPDANKFIPTRKQNGVIPAFSTGPHECVGREIATTFILGLLKLVAGLKDLRPAPGLMGAVKTVQIGSERWYLNDSWSYLSSDASTWKLHFSGHGKGNFKPPPEHVGQRMGLGQIEAVLGKNKHEKDLID</sequence>
<protein>
    <recommendedName>
        <fullName evidence="3">linoleate 8R-lipoxygenase</fullName>
        <ecNumber evidence="3">1.13.11.60</ecNumber>
    </recommendedName>
</protein>
<dbReference type="CDD" id="cd20612">
    <property type="entry name" value="CYP_LDS-like_C"/>
    <property type="match status" value="1"/>
</dbReference>
<keyword evidence="4 11" id="KW-0575">Peroxidase</keyword>
<dbReference type="GO" id="GO:0006979">
    <property type="term" value="P:response to oxidative stress"/>
    <property type="evidence" value="ECO:0007669"/>
    <property type="project" value="InterPro"/>
</dbReference>
<dbReference type="PRINTS" id="PR00457">
    <property type="entry name" value="ANPEROXIDASE"/>
</dbReference>
<evidence type="ECO:0000256" key="5">
    <source>
        <dbReference type="ARBA" id="ARBA00022723"/>
    </source>
</evidence>
<evidence type="ECO:0000256" key="1">
    <source>
        <dbReference type="ARBA" id="ARBA00000699"/>
    </source>
</evidence>
<dbReference type="Gene3D" id="1.10.640.10">
    <property type="entry name" value="Haem peroxidase domain superfamily, animal type"/>
    <property type="match status" value="1"/>
</dbReference>
<evidence type="ECO:0000256" key="4">
    <source>
        <dbReference type="ARBA" id="ARBA00022559"/>
    </source>
</evidence>
<evidence type="ECO:0000256" key="3">
    <source>
        <dbReference type="ARBA" id="ARBA00013239"/>
    </source>
</evidence>
<dbReference type="GO" id="GO:0016705">
    <property type="term" value="F:oxidoreductase activity, acting on paired donors, with incorporation or reduction of molecular oxygen"/>
    <property type="evidence" value="ECO:0007669"/>
    <property type="project" value="InterPro"/>
</dbReference>
<name>A0A364MZJ5_STELY</name>
<comment type="subunit">
    <text evidence="2">Homotetramer.</text>
</comment>
<dbReference type="GO" id="GO:0052878">
    <property type="term" value="F:linoleate 8R-lipoxygenase activity"/>
    <property type="evidence" value="ECO:0007669"/>
    <property type="project" value="UniProtKB-EC"/>
</dbReference>
<dbReference type="InterPro" id="IPR010255">
    <property type="entry name" value="Haem_peroxidase_sf"/>
</dbReference>
<feature type="binding site" description="axial binding residue" evidence="10">
    <location>
        <position position="443"/>
    </location>
    <ligand>
        <name>heme b</name>
        <dbReference type="ChEBI" id="CHEBI:60344"/>
    </ligand>
    <ligandPart>
        <name>Fe</name>
        <dbReference type="ChEBI" id="CHEBI:18248"/>
    </ligandPart>
</feature>
<dbReference type="InterPro" id="IPR017972">
    <property type="entry name" value="Cyt_P450_CS"/>
</dbReference>
<evidence type="ECO:0000256" key="8">
    <source>
        <dbReference type="ARBA" id="ARBA00023004"/>
    </source>
</evidence>
<organism evidence="11 12">
    <name type="scientific">Stemphylium lycopersici</name>
    <name type="common">Tomato gray leaf spot disease fungus</name>
    <name type="synonym">Thyrospora lycopersici</name>
    <dbReference type="NCBI Taxonomy" id="183478"/>
    <lineage>
        <taxon>Eukaryota</taxon>
        <taxon>Fungi</taxon>
        <taxon>Dikarya</taxon>
        <taxon>Ascomycota</taxon>
        <taxon>Pezizomycotina</taxon>
        <taxon>Dothideomycetes</taxon>
        <taxon>Pleosporomycetidae</taxon>
        <taxon>Pleosporales</taxon>
        <taxon>Pleosporineae</taxon>
        <taxon>Pleosporaceae</taxon>
        <taxon>Stemphylium</taxon>
    </lineage>
</organism>
<dbReference type="SUPFAM" id="SSF48264">
    <property type="entry name" value="Cytochrome P450"/>
    <property type="match status" value="1"/>
</dbReference>
<dbReference type="PROSITE" id="PS00086">
    <property type="entry name" value="CYTOCHROME_P450"/>
    <property type="match status" value="1"/>
</dbReference>
<dbReference type="Proteomes" id="UP000249619">
    <property type="component" value="Unassembled WGS sequence"/>
</dbReference>
<dbReference type="InterPro" id="IPR019791">
    <property type="entry name" value="Haem_peroxidase_animal"/>
</dbReference>
<dbReference type="Gene3D" id="1.10.630.10">
    <property type="entry name" value="Cytochrome P450"/>
    <property type="match status" value="1"/>
</dbReference>
<evidence type="ECO:0000313" key="11">
    <source>
        <dbReference type="EMBL" id="RAR08032.1"/>
    </source>
</evidence>
<dbReference type="PROSITE" id="PS50292">
    <property type="entry name" value="PEROXIDASE_3"/>
    <property type="match status" value="1"/>
</dbReference>
<dbReference type="EMBL" id="QGDH01000092">
    <property type="protein sequence ID" value="RAR08032.1"/>
    <property type="molecule type" value="Genomic_DNA"/>
</dbReference>
<keyword evidence="10" id="KW-0349">Heme</keyword>
<dbReference type="GO" id="GO:0004497">
    <property type="term" value="F:monooxygenase activity"/>
    <property type="evidence" value="ECO:0007669"/>
    <property type="project" value="InterPro"/>
</dbReference>
<evidence type="ECO:0000256" key="9">
    <source>
        <dbReference type="ARBA" id="ARBA00023235"/>
    </source>
</evidence>